<dbReference type="SUPFAM" id="SSF46955">
    <property type="entry name" value="Putative DNA-binding domain"/>
    <property type="match status" value="1"/>
</dbReference>
<dbReference type="RefSeq" id="WP_221248747.1">
    <property type="nucleotide sequence ID" value="NZ_AP024355.1"/>
</dbReference>
<dbReference type="InterPro" id="IPR009061">
    <property type="entry name" value="DNA-bd_dom_put_sf"/>
</dbReference>
<evidence type="ECO:0000313" key="3">
    <source>
        <dbReference type="Proteomes" id="UP001319827"/>
    </source>
</evidence>
<feature type="domain" description="Helix-turn-helix" evidence="1">
    <location>
        <begin position="13"/>
        <end position="60"/>
    </location>
</feature>
<reference evidence="2 3" key="1">
    <citation type="journal article" date="2016" name="C (Basel)">
        <title>Selective Growth of and Electricity Production by Marine Exoelectrogenic Bacteria in Self-Aggregated Hydrogel of Microbially Reduced Graphene Oxide.</title>
        <authorList>
            <person name="Yoshida N."/>
            <person name="Goto Y."/>
            <person name="Miyata Y."/>
        </authorList>
    </citation>
    <scope>NUCLEOTIDE SEQUENCE [LARGE SCALE GENOMIC DNA]</scope>
    <source>
        <strain evidence="2 3">NIT-T3</strain>
    </source>
</reference>
<gene>
    <name evidence="2" type="ORF">DESUT3_23840</name>
</gene>
<proteinExistence type="predicted"/>
<evidence type="ECO:0000313" key="2">
    <source>
        <dbReference type="EMBL" id="BCR05315.1"/>
    </source>
</evidence>
<evidence type="ECO:0000259" key="1">
    <source>
        <dbReference type="Pfam" id="PF12728"/>
    </source>
</evidence>
<reference evidence="2 3" key="2">
    <citation type="journal article" date="2021" name="Int. J. Syst. Evol. Microbiol.">
        <title>Isolation and Polyphasic Characterization of Desulfuromonas versatilis sp. Nov., an Electrogenic Bacteria Capable of Versatile Metabolism Isolated from a Graphene Oxide-Reducing Enrichment Culture.</title>
        <authorList>
            <person name="Xie L."/>
            <person name="Yoshida N."/>
            <person name="Ishii S."/>
            <person name="Meng L."/>
        </authorList>
    </citation>
    <scope>NUCLEOTIDE SEQUENCE [LARGE SCALE GENOMIC DNA]</scope>
    <source>
        <strain evidence="2 3">NIT-T3</strain>
    </source>
</reference>
<organism evidence="2 3">
    <name type="scientific">Desulfuromonas versatilis</name>
    <dbReference type="NCBI Taxonomy" id="2802975"/>
    <lineage>
        <taxon>Bacteria</taxon>
        <taxon>Pseudomonadati</taxon>
        <taxon>Thermodesulfobacteriota</taxon>
        <taxon>Desulfuromonadia</taxon>
        <taxon>Desulfuromonadales</taxon>
        <taxon>Desulfuromonadaceae</taxon>
        <taxon>Desulfuromonas</taxon>
    </lineage>
</organism>
<sequence>MKIDIEILPDGRMDTANTAAYIGYKVHTLAQWRHEKKGPPYIKRGRVYYFKDDVDAWLKEGGKR</sequence>
<name>A0ABM8HW20_9BACT</name>
<dbReference type="EMBL" id="AP024355">
    <property type="protein sequence ID" value="BCR05315.1"/>
    <property type="molecule type" value="Genomic_DNA"/>
</dbReference>
<accession>A0ABM8HW20</accession>
<keyword evidence="3" id="KW-1185">Reference proteome</keyword>
<dbReference type="Pfam" id="PF12728">
    <property type="entry name" value="HTH_17"/>
    <property type="match status" value="1"/>
</dbReference>
<protein>
    <recommendedName>
        <fullName evidence="1">Helix-turn-helix domain-containing protein</fullName>
    </recommendedName>
</protein>
<dbReference type="Proteomes" id="UP001319827">
    <property type="component" value="Chromosome"/>
</dbReference>
<dbReference type="InterPro" id="IPR041657">
    <property type="entry name" value="HTH_17"/>
</dbReference>